<organism evidence="1 2">
    <name type="scientific">Acidovorax ebreus (strain TPSY)</name>
    <name type="common">Diaphorobacter sp. (strain TPSY)</name>
    <dbReference type="NCBI Taxonomy" id="535289"/>
    <lineage>
        <taxon>Bacteria</taxon>
        <taxon>Pseudomonadati</taxon>
        <taxon>Pseudomonadota</taxon>
        <taxon>Betaproteobacteria</taxon>
        <taxon>Burkholderiales</taxon>
        <taxon>Comamonadaceae</taxon>
        <taxon>Diaphorobacter</taxon>
    </lineage>
</organism>
<accession>A0A9J9QBD4</accession>
<sequence>MRLWPTLNHSCCFKNGAIAFTYTKAPLMQTTDALTQETIFGVADSVTYSGMLCLAPDGRRYFYAHAQVDGRTLPLPHDHWTSRDAAVRGLAAIASGESKPAVA</sequence>
<reference evidence="1 2" key="1">
    <citation type="journal article" date="2010" name="J. Bacteriol.">
        <title>Completed genome sequence of the anaerobic iron-oxidizing bacterium Acidovorax ebreus strain TPSY.</title>
        <authorList>
            <person name="Byrne-Bailey K.G."/>
            <person name="Weber K.A."/>
            <person name="Chair A.H."/>
            <person name="Bose S."/>
            <person name="Knox T."/>
            <person name="Spanbauer T.L."/>
            <person name="Chertkov O."/>
            <person name="Coates J.D."/>
        </authorList>
    </citation>
    <scope>NUCLEOTIDE SEQUENCE [LARGE SCALE GENOMIC DNA]</scope>
    <source>
        <strain evidence="1 2">TPSY</strain>
    </source>
</reference>
<dbReference type="AlphaFoldDB" id="A0A9J9QBD4"/>
<dbReference type="EMBL" id="CP001392">
    <property type="protein sequence ID" value="ACM33232.1"/>
    <property type="molecule type" value="Genomic_DNA"/>
</dbReference>
<proteinExistence type="predicted"/>
<gene>
    <name evidence="1" type="ordered locus">Dtpsy_1775</name>
</gene>
<name>A0A9J9QBD4_ACIET</name>
<dbReference type="KEGG" id="dia:Dtpsy_1775"/>
<evidence type="ECO:0000313" key="2">
    <source>
        <dbReference type="Proteomes" id="UP000000450"/>
    </source>
</evidence>
<protein>
    <submittedName>
        <fullName evidence="1">Uncharacterized protein</fullName>
    </submittedName>
</protein>
<evidence type="ECO:0000313" key="1">
    <source>
        <dbReference type="EMBL" id="ACM33232.1"/>
    </source>
</evidence>
<keyword evidence="2" id="KW-1185">Reference proteome</keyword>
<dbReference type="Proteomes" id="UP000000450">
    <property type="component" value="Chromosome"/>
</dbReference>